<dbReference type="InterPro" id="IPR001952">
    <property type="entry name" value="Alkaline_phosphatase"/>
</dbReference>
<feature type="binding site" evidence="14">
    <location>
        <position position="353"/>
    </location>
    <ligand>
        <name>Zn(2+)</name>
        <dbReference type="ChEBI" id="CHEBI:29105"/>
        <label>1</label>
    </ligand>
</feature>
<evidence type="ECO:0000256" key="4">
    <source>
        <dbReference type="ARBA" id="ARBA00022475"/>
    </source>
</evidence>
<feature type="binding site" evidence="14">
    <location>
        <position position="394"/>
    </location>
    <ligand>
        <name>Zn(2+)</name>
        <dbReference type="ChEBI" id="CHEBI:29105"/>
        <label>2</label>
    </ligand>
</feature>
<keyword evidence="10" id="KW-0472">Membrane</keyword>
<sequence>MPCRTGRLAVYVISVLFSVCVGPGSSLSRQQSRVMPRSSTPNKMPDVPEDLEPKYWVQHGQDTLKRLLETDVVDAPAKNVIIFVGDGMGISTVTASRIYGGQLQGHRGEGSSLSFERFPFTALVKTYAVDKQVTDSAASATALFCGAKTKFTMLGVSAMANLSECDSLAGHEMDSFIKRAQDKGKSTGLVTTTRVTHATPAALYTHSVHRDWENDARVPKDAVHKCKDIARQLIEDVPGKNLNVILGGGLAHFKDKQTGGGKRGDGMNLIEDWKRSKQNRKFVTNREELLAVDTNTTDYLLGLFADDHMAYELHRQEGSLKQPSLVDMVTTAVKLLRRNENGFALMVEGGRIDHGHHENRAVLALRDAVELSNAVAAAMDLTSPKETLVLVTADHSHAFTLNGYAPRGNSILGSGGVSESDGMSYTTLSYANGPSTTRRKNETDTESSDYQQAVLVPLKQETHGGEDVALYASGPMAHLVHGVLEQNVVAHIIEYAACLGDGTVRRSKCLESAAAPCRLDVGLWAALAAFLLVFR</sequence>
<feature type="binding site" evidence="14">
    <location>
        <position position="463"/>
    </location>
    <ligand>
        <name>Zn(2+)</name>
        <dbReference type="ChEBI" id="CHEBI:29105"/>
        <label>2</label>
    </ligand>
</feature>
<dbReference type="AlphaFoldDB" id="A0A147BFM1"/>
<keyword evidence="11" id="KW-0325">Glycoprotein</keyword>
<feature type="active site" description="Phosphoserine intermediate" evidence="13">
    <location>
        <position position="136"/>
    </location>
</feature>
<feature type="binding site" evidence="14">
    <location>
        <position position="86"/>
    </location>
    <ligand>
        <name>Zn(2+)</name>
        <dbReference type="ChEBI" id="CHEBI:29105"/>
        <label>2</label>
    </ligand>
</feature>
<evidence type="ECO:0000256" key="15">
    <source>
        <dbReference type="RuleBase" id="RU003946"/>
    </source>
</evidence>
<keyword evidence="9 14" id="KW-0460">Magnesium</keyword>
<feature type="region of interest" description="Disordered" evidence="17">
    <location>
        <begin position="426"/>
        <end position="448"/>
    </location>
</feature>
<protein>
    <recommendedName>
        <fullName evidence="3 16">Alkaline phosphatase</fullName>
        <ecNumber evidence="3 16">3.1.3.1</ecNumber>
    </recommendedName>
</protein>
<evidence type="ECO:0000256" key="12">
    <source>
        <dbReference type="ARBA" id="ARBA00023288"/>
    </source>
</evidence>
<evidence type="ECO:0000256" key="3">
    <source>
        <dbReference type="ARBA" id="ARBA00012647"/>
    </source>
</evidence>
<evidence type="ECO:0000256" key="7">
    <source>
        <dbReference type="ARBA" id="ARBA00022801"/>
    </source>
</evidence>
<evidence type="ECO:0000256" key="6">
    <source>
        <dbReference type="ARBA" id="ARBA00022723"/>
    </source>
</evidence>
<feature type="binding site" evidence="14">
    <location>
        <position position="395"/>
    </location>
    <ligand>
        <name>Zn(2+)</name>
        <dbReference type="ChEBI" id="CHEBI:29105"/>
        <label>2</label>
    </ligand>
</feature>
<dbReference type="PROSITE" id="PS00123">
    <property type="entry name" value="ALKALINE_PHOSPHATASE"/>
    <property type="match status" value="1"/>
</dbReference>
<accession>A0A147BFM1</accession>
<dbReference type="EMBL" id="GEGO01005836">
    <property type="protein sequence ID" value="JAR89568.1"/>
    <property type="molecule type" value="Transcribed_RNA"/>
</dbReference>
<evidence type="ECO:0000256" key="9">
    <source>
        <dbReference type="ARBA" id="ARBA00022842"/>
    </source>
</evidence>
<comment type="catalytic activity">
    <reaction evidence="16">
        <text>a phosphate monoester + H2O = an alcohol + phosphate</text>
        <dbReference type="Rhea" id="RHEA:15017"/>
        <dbReference type="ChEBI" id="CHEBI:15377"/>
        <dbReference type="ChEBI" id="CHEBI:30879"/>
        <dbReference type="ChEBI" id="CHEBI:43474"/>
        <dbReference type="ChEBI" id="CHEBI:67140"/>
        <dbReference type="EC" id="3.1.3.1"/>
    </reaction>
</comment>
<feature type="compositionally biased region" description="Polar residues" evidence="17">
    <location>
        <begin position="426"/>
        <end position="436"/>
    </location>
</feature>
<keyword evidence="7 16" id="KW-0378">Hydrolase</keyword>
<comment type="subcellular location">
    <subcellularLocation>
        <location evidence="1">Cell membrane</location>
        <topology evidence="1">Lipid-anchor</topology>
        <topology evidence="1">GPI-anchor</topology>
    </subcellularLocation>
</comment>
<dbReference type="GO" id="GO:0004035">
    <property type="term" value="F:alkaline phosphatase activity"/>
    <property type="evidence" value="ECO:0007669"/>
    <property type="project" value="UniProtKB-EC"/>
</dbReference>
<keyword evidence="5" id="KW-0336">GPI-anchor</keyword>
<dbReference type="SUPFAM" id="SSF53649">
    <property type="entry name" value="Alkaline phosphatase-like"/>
    <property type="match status" value="1"/>
</dbReference>
<feature type="binding site" evidence="14">
    <location>
        <position position="357"/>
    </location>
    <ligand>
        <name>Zn(2+)</name>
        <dbReference type="ChEBI" id="CHEBI:29105"/>
        <label>2</label>
    </ligand>
</feature>
<feature type="binding site" evidence="14">
    <location>
        <position position="348"/>
    </location>
    <ligand>
        <name>Mg(2+)</name>
        <dbReference type="ChEBI" id="CHEBI:18420"/>
    </ligand>
</feature>
<organism evidence="19">
    <name type="scientific">Ixodes ricinus</name>
    <name type="common">Common tick</name>
    <name type="synonym">Acarus ricinus</name>
    <dbReference type="NCBI Taxonomy" id="34613"/>
    <lineage>
        <taxon>Eukaryota</taxon>
        <taxon>Metazoa</taxon>
        <taxon>Ecdysozoa</taxon>
        <taxon>Arthropoda</taxon>
        <taxon>Chelicerata</taxon>
        <taxon>Arachnida</taxon>
        <taxon>Acari</taxon>
        <taxon>Parasitiformes</taxon>
        <taxon>Ixodida</taxon>
        <taxon>Ixodoidea</taxon>
        <taxon>Ixodidae</taxon>
        <taxon>Ixodinae</taxon>
        <taxon>Ixodes</taxon>
    </lineage>
</organism>
<evidence type="ECO:0000256" key="1">
    <source>
        <dbReference type="ARBA" id="ARBA00004609"/>
    </source>
</evidence>
<keyword evidence="8 14" id="KW-0862">Zinc</keyword>
<keyword evidence="6 14" id="KW-0479">Metal-binding</keyword>
<feature type="binding site" evidence="14">
    <location>
        <position position="199"/>
    </location>
    <ligand>
        <name>Mg(2+)</name>
        <dbReference type="ChEBI" id="CHEBI:18420"/>
    </ligand>
</feature>
<comment type="cofactor">
    <cofactor evidence="14">
        <name>Zn(2+)</name>
        <dbReference type="ChEBI" id="CHEBI:29105"/>
    </cofactor>
    <text evidence="14">Binds 2 Zn(2+) ions.</text>
</comment>
<comment type="cofactor">
    <cofactor evidence="14">
        <name>Mg(2+)</name>
        <dbReference type="ChEBI" id="CHEBI:18420"/>
    </cofactor>
    <text evidence="14">Binds 1 Mg(2+) ion.</text>
</comment>
<feature type="region of interest" description="Disordered" evidence="17">
    <location>
        <begin position="24"/>
        <end position="50"/>
    </location>
</feature>
<evidence type="ECO:0000256" key="5">
    <source>
        <dbReference type="ARBA" id="ARBA00022622"/>
    </source>
</evidence>
<feature type="binding site" evidence="14">
    <location>
        <position position="86"/>
    </location>
    <ligand>
        <name>Mg(2+)</name>
        <dbReference type="ChEBI" id="CHEBI:18420"/>
    </ligand>
</feature>
<feature type="binding site" evidence="14">
    <location>
        <position position="197"/>
    </location>
    <ligand>
        <name>Mg(2+)</name>
        <dbReference type="ChEBI" id="CHEBI:18420"/>
    </ligand>
</feature>
<evidence type="ECO:0000256" key="13">
    <source>
        <dbReference type="PIRSR" id="PIRSR601952-1"/>
    </source>
</evidence>
<evidence type="ECO:0000256" key="16">
    <source>
        <dbReference type="RuleBase" id="RU003947"/>
    </source>
</evidence>
<dbReference type="PANTHER" id="PTHR11596:SF83">
    <property type="entry name" value="ALKALINE PHOSPHATASE 4"/>
    <property type="match status" value="1"/>
</dbReference>
<name>A0A147BFM1_IXORI</name>
<evidence type="ECO:0000313" key="19">
    <source>
        <dbReference type="EMBL" id="JAR89568.1"/>
    </source>
</evidence>
<evidence type="ECO:0000256" key="11">
    <source>
        <dbReference type="ARBA" id="ARBA00023180"/>
    </source>
</evidence>
<evidence type="ECO:0000256" key="8">
    <source>
        <dbReference type="ARBA" id="ARBA00022833"/>
    </source>
</evidence>
<keyword evidence="4" id="KW-1003">Cell membrane</keyword>
<dbReference type="PANTHER" id="PTHR11596">
    <property type="entry name" value="ALKALINE PHOSPHATASE"/>
    <property type="match status" value="1"/>
</dbReference>
<keyword evidence="18" id="KW-0732">Signal</keyword>
<dbReference type="Gene3D" id="3.40.720.10">
    <property type="entry name" value="Alkaline Phosphatase, subunit A"/>
    <property type="match status" value="1"/>
</dbReference>
<reference evidence="19" key="1">
    <citation type="journal article" date="2018" name="PLoS Negl. Trop. Dis.">
        <title>Sialome diversity of ticks revealed by RNAseq of single tick salivary glands.</title>
        <authorList>
            <person name="Perner J."/>
            <person name="Kropackova S."/>
            <person name="Kopacek P."/>
            <person name="Ribeiro J.M."/>
        </authorList>
    </citation>
    <scope>NUCLEOTIDE SEQUENCE</scope>
    <source>
        <strain evidence="19">Siblings of single egg batch collected in Ceske Budejovice</strain>
        <tissue evidence="19">Salivary glands</tissue>
    </source>
</reference>
<dbReference type="PRINTS" id="PR00113">
    <property type="entry name" value="ALKPHPHTASE"/>
</dbReference>
<dbReference type="GO" id="GO:0005886">
    <property type="term" value="C:plasma membrane"/>
    <property type="evidence" value="ECO:0007669"/>
    <property type="project" value="UniProtKB-SubCell"/>
</dbReference>
<evidence type="ECO:0000256" key="14">
    <source>
        <dbReference type="PIRSR" id="PIRSR601952-2"/>
    </source>
</evidence>
<dbReference type="CDD" id="cd16012">
    <property type="entry name" value="ALP"/>
    <property type="match status" value="1"/>
</dbReference>
<evidence type="ECO:0000256" key="18">
    <source>
        <dbReference type="SAM" id="SignalP"/>
    </source>
</evidence>
<keyword evidence="12" id="KW-0449">Lipoprotein</keyword>
<dbReference type="InterPro" id="IPR018299">
    <property type="entry name" value="Alkaline_phosphatase_AS"/>
</dbReference>
<comment type="similarity">
    <text evidence="2 15">Belongs to the alkaline phosphatase family.</text>
</comment>
<evidence type="ECO:0000256" key="17">
    <source>
        <dbReference type="SAM" id="MobiDB-lite"/>
    </source>
</evidence>
<feature type="chain" id="PRO_5007542203" description="Alkaline phosphatase" evidence="18">
    <location>
        <begin position="27"/>
        <end position="535"/>
    </location>
</feature>
<evidence type="ECO:0000256" key="2">
    <source>
        <dbReference type="ARBA" id="ARBA00005984"/>
    </source>
</evidence>
<dbReference type="Pfam" id="PF00245">
    <property type="entry name" value="Alk_phosphatase"/>
    <property type="match status" value="1"/>
</dbReference>
<dbReference type="InterPro" id="IPR017850">
    <property type="entry name" value="Alkaline_phosphatase_core_sf"/>
</dbReference>
<proteinExistence type="inferred from homology"/>
<evidence type="ECO:0000256" key="10">
    <source>
        <dbReference type="ARBA" id="ARBA00023136"/>
    </source>
</evidence>
<dbReference type="FunFam" id="3.40.720.10:FF:000008">
    <property type="entry name" value="Alkaline phosphatase"/>
    <property type="match status" value="1"/>
</dbReference>
<dbReference type="GO" id="GO:0098552">
    <property type="term" value="C:side of membrane"/>
    <property type="evidence" value="ECO:0007669"/>
    <property type="project" value="UniProtKB-KW"/>
</dbReference>
<dbReference type="SMART" id="SM00098">
    <property type="entry name" value="alkPPc"/>
    <property type="match status" value="1"/>
</dbReference>
<dbReference type="EC" id="3.1.3.1" evidence="3 16"/>
<dbReference type="GO" id="GO:0046872">
    <property type="term" value="F:metal ion binding"/>
    <property type="evidence" value="ECO:0007669"/>
    <property type="project" value="UniProtKB-KW"/>
</dbReference>
<feature type="compositionally biased region" description="Polar residues" evidence="17">
    <location>
        <begin position="25"/>
        <end position="42"/>
    </location>
</feature>
<feature type="signal peptide" evidence="18">
    <location>
        <begin position="1"/>
        <end position="26"/>
    </location>
</feature>